<dbReference type="GO" id="GO:0070006">
    <property type="term" value="F:metalloaminopeptidase activity"/>
    <property type="evidence" value="ECO:0007669"/>
    <property type="project" value="InterPro"/>
</dbReference>
<dbReference type="SUPFAM" id="SSF53092">
    <property type="entry name" value="Creatinase/prolidase N-terminal domain"/>
    <property type="match status" value="1"/>
</dbReference>
<comment type="similarity">
    <text evidence="2 6">Belongs to the peptidase M24B family.</text>
</comment>
<dbReference type="InterPro" id="IPR000994">
    <property type="entry name" value="Pept_M24"/>
</dbReference>
<evidence type="ECO:0000256" key="2">
    <source>
        <dbReference type="ARBA" id="ARBA00008766"/>
    </source>
</evidence>
<proteinExistence type="inferred from homology"/>
<name>A0A9W4TV12_9ASCO</name>
<gene>
    <name evidence="8" type="ORF">CANVERA_P3363</name>
</gene>
<dbReference type="InterPro" id="IPR029149">
    <property type="entry name" value="Creatin/AminoP/Spt16_N"/>
</dbReference>
<organism evidence="8 9">
    <name type="scientific">Candida verbasci</name>
    <dbReference type="NCBI Taxonomy" id="1227364"/>
    <lineage>
        <taxon>Eukaryota</taxon>
        <taxon>Fungi</taxon>
        <taxon>Dikarya</taxon>
        <taxon>Ascomycota</taxon>
        <taxon>Saccharomycotina</taxon>
        <taxon>Pichiomycetes</taxon>
        <taxon>Debaryomycetaceae</taxon>
        <taxon>Candida/Lodderomyces clade</taxon>
        <taxon>Candida</taxon>
    </lineage>
</organism>
<accession>A0A9W4TV12</accession>
<dbReference type="SMART" id="SM01011">
    <property type="entry name" value="AMP_N"/>
    <property type="match status" value="1"/>
</dbReference>
<keyword evidence="5" id="KW-0464">Manganese</keyword>
<evidence type="ECO:0000256" key="4">
    <source>
        <dbReference type="ARBA" id="ARBA00022801"/>
    </source>
</evidence>
<evidence type="ECO:0000256" key="3">
    <source>
        <dbReference type="ARBA" id="ARBA00022723"/>
    </source>
</evidence>
<dbReference type="PANTHER" id="PTHR43226">
    <property type="entry name" value="XAA-PRO AMINOPEPTIDASE 3"/>
    <property type="match status" value="1"/>
</dbReference>
<reference evidence="8" key="1">
    <citation type="submission" date="2022-12" db="EMBL/GenBank/DDBJ databases">
        <authorList>
            <person name="Brejova B."/>
        </authorList>
    </citation>
    <scope>NUCLEOTIDE SEQUENCE</scope>
</reference>
<protein>
    <recommendedName>
        <fullName evidence="7">Aminopeptidase P N-terminal domain-containing protein</fullName>
    </recommendedName>
</protein>
<dbReference type="InterPro" id="IPR052433">
    <property type="entry name" value="X-Pro_dipept-like"/>
</dbReference>
<dbReference type="GO" id="GO:0005739">
    <property type="term" value="C:mitochondrion"/>
    <property type="evidence" value="ECO:0007669"/>
    <property type="project" value="TreeGrafter"/>
</dbReference>
<dbReference type="PANTHER" id="PTHR43226:SF4">
    <property type="entry name" value="XAA-PRO AMINOPEPTIDASE 3"/>
    <property type="match status" value="1"/>
</dbReference>
<evidence type="ECO:0000256" key="5">
    <source>
        <dbReference type="ARBA" id="ARBA00023211"/>
    </source>
</evidence>
<keyword evidence="4" id="KW-0378">Hydrolase</keyword>
<feature type="domain" description="Aminopeptidase P N-terminal" evidence="7">
    <location>
        <begin position="48"/>
        <end position="183"/>
    </location>
</feature>
<sequence length="505" mass="57426">MKQFKVSIQFKRFIQINSRPTRLFTAGQPIHETRPHLIPTPGNLTPGISALEYYQRRLKLCSNLPKKSLCILFGNIIQYSSGSVFYDFQQDNDLYYLTGWLEPDSIIIIEKKFDNGNDEDVNLHMLVPPKNPQLELWQGVKSGLEGAYEFFNADYVEDINKATIYLKNLISSNDYIYWDKKFQSQDTSPIKSFFNFSHNQNLNEIILKCGKPIKSLSKLTTEMRAIKSNNEIKVMHAANQISSRAINKAIGKVGSRNPIMSEKTLAKFLDYQFVKGGCDKQAYIPVVASGSNALTIHYTRNDDLLFKDELVFIDAGGKLGGYCADISRAWPNNPKGFNDPQRDLYEVVLNTNKQCIELCDESLGYTLNDIHEFSVNSLFNNLKNLPAFKNVTKNEVSKILYPHYIGHHLGLDLHDIPLHSRFNKLVEGNVITIEPGLYIPKDDRWSKYYQGIGIRIEDDIVVGKTNDEIINLTSGCVKEVQDIESLIRNGVTTPGIHDELVELDI</sequence>
<keyword evidence="3 6" id="KW-0479">Metal-binding</keyword>
<dbReference type="GO" id="GO:0006508">
    <property type="term" value="P:proteolysis"/>
    <property type="evidence" value="ECO:0007669"/>
    <property type="project" value="TreeGrafter"/>
</dbReference>
<evidence type="ECO:0000256" key="1">
    <source>
        <dbReference type="ARBA" id="ARBA00001936"/>
    </source>
</evidence>
<comment type="cofactor">
    <cofactor evidence="1">
        <name>Mn(2+)</name>
        <dbReference type="ChEBI" id="CHEBI:29035"/>
    </cofactor>
</comment>
<dbReference type="InterPro" id="IPR001131">
    <property type="entry name" value="Peptidase_M24B_aminopep-P_CS"/>
</dbReference>
<evidence type="ECO:0000313" key="8">
    <source>
        <dbReference type="EMBL" id="CAI5758851.1"/>
    </source>
</evidence>
<dbReference type="SUPFAM" id="SSF55920">
    <property type="entry name" value="Creatinase/aminopeptidase"/>
    <property type="match status" value="1"/>
</dbReference>
<dbReference type="PROSITE" id="PS00491">
    <property type="entry name" value="PROLINE_PEPTIDASE"/>
    <property type="match status" value="1"/>
</dbReference>
<dbReference type="Proteomes" id="UP001152885">
    <property type="component" value="Unassembled WGS sequence"/>
</dbReference>
<dbReference type="Pfam" id="PF00557">
    <property type="entry name" value="Peptidase_M24"/>
    <property type="match status" value="1"/>
</dbReference>
<dbReference type="GO" id="GO:0030145">
    <property type="term" value="F:manganese ion binding"/>
    <property type="evidence" value="ECO:0007669"/>
    <property type="project" value="InterPro"/>
</dbReference>
<comment type="caution">
    <text evidence="8">The sequence shown here is derived from an EMBL/GenBank/DDBJ whole genome shotgun (WGS) entry which is preliminary data.</text>
</comment>
<evidence type="ECO:0000259" key="7">
    <source>
        <dbReference type="SMART" id="SM01011"/>
    </source>
</evidence>
<dbReference type="Gene3D" id="3.90.230.10">
    <property type="entry name" value="Creatinase/methionine aminopeptidase superfamily"/>
    <property type="match status" value="1"/>
</dbReference>
<dbReference type="InterPro" id="IPR036005">
    <property type="entry name" value="Creatinase/aminopeptidase-like"/>
</dbReference>
<dbReference type="Pfam" id="PF05195">
    <property type="entry name" value="AMP_N"/>
    <property type="match status" value="1"/>
</dbReference>
<dbReference type="InterPro" id="IPR007865">
    <property type="entry name" value="Aminopep_P_N"/>
</dbReference>
<evidence type="ECO:0000256" key="6">
    <source>
        <dbReference type="RuleBase" id="RU000590"/>
    </source>
</evidence>
<dbReference type="Gene3D" id="3.40.350.10">
    <property type="entry name" value="Creatinase/prolidase N-terminal domain"/>
    <property type="match status" value="1"/>
</dbReference>
<dbReference type="EMBL" id="CANTUO010000003">
    <property type="protein sequence ID" value="CAI5758851.1"/>
    <property type="molecule type" value="Genomic_DNA"/>
</dbReference>
<dbReference type="AlphaFoldDB" id="A0A9W4TV12"/>
<dbReference type="OrthoDB" id="4215474at2759"/>
<evidence type="ECO:0000313" key="9">
    <source>
        <dbReference type="Proteomes" id="UP001152885"/>
    </source>
</evidence>
<keyword evidence="9" id="KW-1185">Reference proteome</keyword>